<feature type="active site" description="Proton acceptor" evidence="7">
    <location>
        <position position="104"/>
    </location>
</feature>
<evidence type="ECO:0000313" key="13">
    <source>
        <dbReference type="Proteomes" id="UP000095485"/>
    </source>
</evidence>
<evidence type="ECO:0000256" key="1">
    <source>
        <dbReference type="ARBA" id="ARBA00007164"/>
    </source>
</evidence>
<proteinExistence type="inferred from homology"/>
<feature type="domain" description="Peptidase S11 D-alanyl-D-alanine carboxypeptidase A N-terminal" evidence="11">
    <location>
        <begin position="75"/>
        <end position="308"/>
    </location>
</feature>
<evidence type="ECO:0000256" key="5">
    <source>
        <dbReference type="ARBA" id="ARBA00022984"/>
    </source>
</evidence>
<evidence type="ECO:0000256" key="4">
    <source>
        <dbReference type="ARBA" id="ARBA00022960"/>
    </source>
</evidence>
<keyword evidence="5" id="KW-0573">Peptidoglycan synthesis</keyword>
<sequence>MKCIGKYSKLIAMLSLTAMVTTGCGFGSKNVVADYEIENYNKNLYTGDLFASDLCVASGDVNLKGITSAETDTLHSAALFDVDGEKVDFSYQMFDKIYPASTTKLMTALVALENADLSDVVTVSQNADMNSFAADEATCGIQAGDKITLSDLLYGLLLHSGNDNATAIAEYVGGSMDGFAKMMNKEAKKLMATGTHFVNSNGLHNDDHYTTAYDLYLIFNECIKNDDFVKIIKSKSHTAKVTGSSGAVRSITWEPTNFYATGEAEKPDNVTVIGGKTGTTKLAGNCLVLLTEDENNHPYISIVMNADTKPLLYKDMTAIVEAIPEK</sequence>
<dbReference type="RefSeq" id="WP_242859265.1">
    <property type="nucleotide sequence ID" value="NZ_CZAY01000021.1"/>
</dbReference>
<gene>
    <name evidence="12" type="primary">dacB_3</name>
    <name evidence="12" type="ORF">ERS852526_02578</name>
</gene>
<dbReference type="GeneID" id="96229856"/>
<dbReference type="Pfam" id="PF00768">
    <property type="entry name" value="Peptidase_S11"/>
    <property type="match status" value="1"/>
</dbReference>
<evidence type="ECO:0000256" key="7">
    <source>
        <dbReference type="PIRSR" id="PIRSR618044-1"/>
    </source>
</evidence>
<keyword evidence="4" id="KW-0133">Cell shape</keyword>
<dbReference type="PANTHER" id="PTHR21581">
    <property type="entry name" value="D-ALANYL-D-ALANINE CARBOXYPEPTIDASE"/>
    <property type="match status" value="1"/>
</dbReference>
<feature type="active site" description="Acyl-ester intermediate" evidence="7">
    <location>
        <position position="101"/>
    </location>
</feature>
<dbReference type="GO" id="GO:0009252">
    <property type="term" value="P:peptidoglycan biosynthetic process"/>
    <property type="evidence" value="ECO:0007669"/>
    <property type="project" value="UniProtKB-KW"/>
</dbReference>
<evidence type="ECO:0000256" key="8">
    <source>
        <dbReference type="PIRSR" id="PIRSR618044-2"/>
    </source>
</evidence>
<keyword evidence="12" id="KW-0645">Protease</keyword>
<dbReference type="AlphaFoldDB" id="A0A174T1Q4"/>
<evidence type="ECO:0000256" key="6">
    <source>
        <dbReference type="ARBA" id="ARBA00023316"/>
    </source>
</evidence>
<evidence type="ECO:0000259" key="11">
    <source>
        <dbReference type="Pfam" id="PF00768"/>
    </source>
</evidence>
<dbReference type="PROSITE" id="PS51257">
    <property type="entry name" value="PROKAR_LIPOPROTEIN"/>
    <property type="match status" value="1"/>
</dbReference>
<dbReference type="GO" id="GO:0071555">
    <property type="term" value="P:cell wall organization"/>
    <property type="evidence" value="ECO:0007669"/>
    <property type="project" value="UniProtKB-KW"/>
</dbReference>
<feature type="signal peptide" evidence="10">
    <location>
        <begin position="1"/>
        <end position="20"/>
    </location>
</feature>
<dbReference type="EC" id="3.4.16.4" evidence="12"/>
<dbReference type="STRING" id="88431.ERS852423_02054"/>
<dbReference type="InterPro" id="IPR001967">
    <property type="entry name" value="Peptidase_S11_N"/>
</dbReference>
<evidence type="ECO:0000256" key="9">
    <source>
        <dbReference type="RuleBase" id="RU004016"/>
    </source>
</evidence>
<evidence type="ECO:0000256" key="10">
    <source>
        <dbReference type="SAM" id="SignalP"/>
    </source>
</evidence>
<evidence type="ECO:0000313" key="12">
    <source>
        <dbReference type="EMBL" id="CUQ01615.1"/>
    </source>
</evidence>
<organism evidence="12 13">
    <name type="scientific">Dorea longicatena</name>
    <dbReference type="NCBI Taxonomy" id="88431"/>
    <lineage>
        <taxon>Bacteria</taxon>
        <taxon>Bacillati</taxon>
        <taxon>Bacillota</taxon>
        <taxon>Clostridia</taxon>
        <taxon>Lachnospirales</taxon>
        <taxon>Lachnospiraceae</taxon>
        <taxon>Dorea</taxon>
    </lineage>
</organism>
<dbReference type="PANTHER" id="PTHR21581:SF33">
    <property type="entry name" value="D-ALANYL-D-ALANINE CARBOXYPEPTIDASE DACB"/>
    <property type="match status" value="1"/>
</dbReference>
<reference evidence="12 13" key="1">
    <citation type="submission" date="2015-09" db="EMBL/GenBank/DDBJ databases">
        <authorList>
            <consortium name="Pathogen Informatics"/>
        </authorList>
    </citation>
    <scope>NUCLEOTIDE SEQUENCE [LARGE SCALE GENOMIC DNA]</scope>
    <source>
        <strain evidence="12 13">2789STDY5834914</strain>
    </source>
</reference>
<keyword evidence="2 10" id="KW-0732">Signal</keyword>
<feature type="active site" evidence="7">
    <location>
        <position position="160"/>
    </location>
</feature>
<keyword evidence="6" id="KW-0961">Cell wall biogenesis/degradation</keyword>
<feature type="binding site" evidence="8">
    <location>
        <position position="276"/>
    </location>
    <ligand>
        <name>substrate</name>
    </ligand>
</feature>
<name>A0A174T1Q4_9FIRM</name>
<protein>
    <submittedName>
        <fullName evidence="12">D-alanyl-D-alanine carboxypeptidase dacB</fullName>
        <ecNumber evidence="12">3.4.16.4</ecNumber>
    </submittedName>
</protein>
<dbReference type="GO" id="GO:0006508">
    <property type="term" value="P:proteolysis"/>
    <property type="evidence" value="ECO:0007669"/>
    <property type="project" value="InterPro"/>
</dbReference>
<dbReference type="InterPro" id="IPR018044">
    <property type="entry name" value="Peptidase_S11"/>
</dbReference>
<evidence type="ECO:0000256" key="2">
    <source>
        <dbReference type="ARBA" id="ARBA00022729"/>
    </source>
</evidence>
<keyword evidence="12" id="KW-0121">Carboxypeptidase</keyword>
<dbReference type="GO" id="GO:0008360">
    <property type="term" value="P:regulation of cell shape"/>
    <property type="evidence" value="ECO:0007669"/>
    <property type="project" value="UniProtKB-KW"/>
</dbReference>
<dbReference type="GO" id="GO:0009002">
    <property type="term" value="F:serine-type D-Ala-D-Ala carboxypeptidase activity"/>
    <property type="evidence" value="ECO:0007669"/>
    <property type="project" value="UniProtKB-EC"/>
</dbReference>
<evidence type="ECO:0000256" key="3">
    <source>
        <dbReference type="ARBA" id="ARBA00022801"/>
    </source>
</evidence>
<dbReference type="Gene3D" id="3.40.710.10">
    <property type="entry name" value="DD-peptidase/beta-lactamase superfamily"/>
    <property type="match status" value="1"/>
</dbReference>
<keyword evidence="3 12" id="KW-0378">Hydrolase</keyword>
<dbReference type="InterPro" id="IPR012338">
    <property type="entry name" value="Beta-lactam/transpept-like"/>
</dbReference>
<dbReference type="PRINTS" id="PR00725">
    <property type="entry name" value="DADACBPTASE1"/>
</dbReference>
<dbReference type="Proteomes" id="UP000095485">
    <property type="component" value="Unassembled WGS sequence"/>
</dbReference>
<dbReference type="EMBL" id="CZAY01000021">
    <property type="protein sequence ID" value="CUQ01615.1"/>
    <property type="molecule type" value="Genomic_DNA"/>
</dbReference>
<dbReference type="SUPFAM" id="SSF56601">
    <property type="entry name" value="beta-lactamase/transpeptidase-like"/>
    <property type="match status" value="1"/>
</dbReference>
<accession>A0A174T1Q4</accession>
<feature type="chain" id="PRO_5039273836" evidence="10">
    <location>
        <begin position="21"/>
        <end position="326"/>
    </location>
</feature>
<comment type="similarity">
    <text evidence="1 9">Belongs to the peptidase S11 family.</text>
</comment>